<evidence type="ECO:0000259" key="4">
    <source>
        <dbReference type="PROSITE" id="PS50932"/>
    </source>
</evidence>
<protein>
    <submittedName>
        <fullName evidence="5">Substrate-binding domain-containing protein</fullName>
    </submittedName>
</protein>
<evidence type="ECO:0000256" key="2">
    <source>
        <dbReference type="ARBA" id="ARBA00023125"/>
    </source>
</evidence>
<sequence>MRNGNHTLHASPPIPTQPATMEDVARAAGVSSATVSRALNKPDSVSAKVLARVRSAVDALSYMPHGAARALARRRTNTVAAITPALDNAIFARCIAAMQRTLSEAGYRLLLGSSEYSAKREVQALEALIEGGIDGVMLVGTAHEDRLFELLERTRIPCVQTFAYEPEGKRPCIGFDNRRAAAQLARHLLDLGHRRFAMIAGLTRHNDRARERLAGVRLALEERGLDLPPERVIEAPYTVTDGRAAFRRLITADPPPTAVLCGNDTLAIGALSQASTMGIAVPGAVSITGFDDLEVAAYTNPPLTTVRIDAAEMGERAADFLVRRIAGEAAEDKVETDAQVTVRASTGPPGR</sequence>
<feature type="domain" description="HTH lacI-type" evidence="4">
    <location>
        <begin position="19"/>
        <end position="73"/>
    </location>
</feature>
<dbReference type="Pfam" id="PF13377">
    <property type="entry name" value="Peripla_BP_3"/>
    <property type="match status" value="1"/>
</dbReference>
<reference evidence="5 6" key="1">
    <citation type="submission" date="2020-05" db="EMBL/GenBank/DDBJ databases">
        <title>Azospirillum oleiclasticum sp. nov, a nitrogen-fixing and heavy crude oil-emulsifying bacterium isolated from the crude oil of Yumen Oilfield.</title>
        <authorList>
            <person name="Wu D."/>
            <person name="Cai M."/>
            <person name="Zhang X."/>
        </authorList>
    </citation>
    <scope>NUCLEOTIDE SEQUENCE [LARGE SCALE GENOMIC DNA]</scope>
    <source>
        <strain evidence="5 6">ROY-1-1-2</strain>
    </source>
</reference>
<dbReference type="InterPro" id="IPR010982">
    <property type="entry name" value="Lambda_DNA-bd_dom_sf"/>
</dbReference>
<dbReference type="PANTHER" id="PTHR30146">
    <property type="entry name" value="LACI-RELATED TRANSCRIPTIONAL REPRESSOR"/>
    <property type="match status" value="1"/>
</dbReference>
<organism evidence="5 6">
    <name type="scientific">Azospirillum oleiclasticum</name>
    <dbReference type="NCBI Taxonomy" id="2735135"/>
    <lineage>
        <taxon>Bacteria</taxon>
        <taxon>Pseudomonadati</taxon>
        <taxon>Pseudomonadota</taxon>
        <taxon>Alphaproteobacteria</taxon>
        <taxon>Rhodospirillales</taxon>
        <taxon>Azospirillaceae</taxon>
        <taxon>Azospirillum</taxon>
    </lineage>
</organism>
<keyword evidence="6" id="KW-1185">Reference proteome</keyword>
<dbReference type="SUPFAM" id="SSF53822">
    <property type="entry name" value="Periplasmic binding protein-like I"/>
    <property type="match status" value="1"/>
</dbReference>
<accession>A0ABX2T6Z2</accession>
<dbReference type="CDD" id="cd01392">
    <property type="entry name" value="HTH_LacI"/>
    <property type="match status" value="1"/>
</dbReference>
<evidence type="ECO:0000313" key="6">
    <source>
        <dbReference type="Proteomes" id="UP000584642"/>
    </source>
</evidence>
<dbReference type="SMART" id="SM00354">
    <property type="entry name" value="HTH_LACI"/>
    <property type="match status" value="1"/>
</dbReference>
<dbReference type="Gene3D" id="3.40.50.2300">
    <property type="match status" value="2"/>
</dbReference>
<dbReference type="PRINTS" id="PR00036">
    <property type="entry name" value="HTHLACI"/>
</dbReference>
<dbReference type="RefSeq" id="WP_180280672.1">
    <property type="nucleotide sequence ID" value="NZ_JABFDB010000001.1"/>
</dbReference>
<keyword evidence="3" id="KW-0804">Transcription</keyword>
<dbReference type="InterPro" id="IPR028082">
    <property type="entry name" value="Peripla_BP_I"/>
</dbReference>
<evidence type="ECO:0000256" key="1">
    <source>
        <dbReference type="ARBA" id="ARBA00023015"/>
    </source>
</evidence>
<dbReference type="SUPFAM" id="SSF47413">
    <property type="entry name" value="lambda repressor-like DNA-binding domains"/>
    <property type="match status" value="1"/>
</dbReference>
<keyword evidence="2" id="KW-0238">DNA-binding</keyword>
<gene>
    <name evidence="5" type="ORF">HND93_04605</name>
</gene>
<proteinExistence type="predicted"/>
<comment type="caution">
    <text evidence="5">The sequence shown here is derived from an EMBL/GenBank/DDBJ whole genome shotgun (WGS) entry which is preliminary data.</text>
</comment>
<keyword evidence="1" id="KW-0805">Transcription regulation</keyword>
<dbReference type="PROSITE" id="PS00356">
    <property type="entry name" value="HTH_LACI_1"/>
    <property type="match status" value="1"/>
</dbReference>
<dbReference type="InterPro" id="IPR046335">
    <property type="entry name" value="LacI/GalR-like_sensor"/>
</dbReference>
<dbReference type="Pfam" id="PF00356">
    <property type="entry name" value="LacI"/>
    <property type="match status" value="1"/>
</dbReference>
<dbReference type="EMBL" id="JABFDB010000001">
    <property type="protein sequence ID" value="NYZ18983.1"/>
    <property type="molecule type" value="Genomic_DNA"/>
</dbReference>
<dbReference type="Gene3D" id="1.10.260.40">
    <property type="entry name" value="lambda repressor-like DNA-binding domains"/>
    <property type="match status" value="1"/>
</dbReference>
<dbReference type="PROSITE" id="PS50932">
    <property type="entry name" value="HTH_LACI_2"/>
    <property type="match status" value="1"/>
</dbReference>
<dbReference type="CDD" id="cd06273">
    <property type="entry name" value="PBP1_LacI-like"/>
    <property type="match status" value="1"/>
</dbReference>
<evidence type="ECO:0000256" key="3">
    <source>
        <dbReference type="ARBA" id="ARBA00023163"/>
    </source>
</evidence>
<dbReference type="Proteomes" id="UP000584642">
    <property type="component" value="Unassembled WGS sequence"/>
</dbReference>
<evidence type="ECO:0000313" key="5">
    <source>
        <dbReference type="EMBL" id="NYZ18983.1"/>
    </source>
</evidence>
<dbReference type="PANTHER" id="PTHR30146:SF138">
    <property type="entry name" value="TRANSCRIPTIONAL REGULATORY PROTEIN"/>
    <property type="match status" value="1"/>
</dbReference>
<name>A0ABX2T6Z2_9PROT</name>
<dbReference type="InterPro" id="IPR000843">
    <property type="entry name" value="HTH_LacI"/>
</dbReference>